<dbReference type="GO" id="GO:0005634">
    <property type="term" value="C:nucleus"/>
    <property type="evidence" value="ECO:0007669"/>
    <property type="project" value="UniProtKB-SubCell"/>
</dbReference>
<dbReference type="Pfam" id="PF00583">
    <property type="entry name" value="Acetyltransf_1"/>
    <property type="match status" value="1"/>
</dbReference>
<protein>
    <recommendedName>
        <fullName evidence="5">N-alpha-acetyltransferase 40</fullName>
        <ecNumber evidence="4">2.3.1.257</ecNumber>
    </recommendedName>
</protein>
<dbReference type="EC" id="2.3.1.257" evidence="4"/>
<comment type="catalytic activity">
    <reaction evidence="10">
        <text>N-terminal L-seryl-[histone H2A] + acetyl-CoA = N-terminal N(alpha)-acetyl-L-seryl-[histone H2A] + CoA + H(+)</text>
        <dbReference type="Rhea" id="RHEA:50600"/>
        <dbReference type="Rhea" id="RHEA-COMP:12742"/>
        <dbReference type="Rhea" id="RHEA-COMP:12744"/>
        <dbReference type="ChEBI" id="CHEBI:15378"/>
        <dbReference type="ChEBI" id="CHEBI:57287"/>
        <dbReference type="ChEBI" id="CHEBI:57288"/>
        <dbReference type="ChEBI" id="CHEBI:64738"/>
        <dbReference type="ChEBI" id="CHEBI:83690"/>
        <dbReference type="EC" id="2.3.1.257"/>
    </reaction>
</comment>
<dbReference type="PANTHER" id="PTHR20531">
    <property type="entry name" value="N-ALPHA-ACETYLTRANSFERASE 40"/>
    <property type="match status" value="1"/>
</dbReference>
<dbReference type="SUPFAM" id="SSF55729">
    <property type="entry name" value="Acyl-CoA N-acyltransferases (Nat)"/>
    <property type="match status" value="1"/>
</dbReference>
<name>A0A1M2V642_TRAPU</name>
<evidence type="ECO:0000313" key="14">
    <source>
        <dbReference type="EMBL" id="OJT03044.1"/>
    </source>
</evidence>
<evidence type="ECO:0000256" key="12">
    <source>
        <dbReference type="SAM" id="MobiDB-lite"/>
    </source>
</evidence>
<evidence type="ECO:0000256" key="5">
    <source>
        <dbReference type="ARBA" id="ARBA00015043"/>
    </source>
</evidence>
<evidence type="ECO:0000256" key="3">
    <source>
        <dbReference type="ARBA" id="ARBA00008870"/>
    </source>
</evidence>
<evidence type="ECO:0000256" key="10">
    <source>
        <dbReference type="ARBA" id="ARBA00047821"/>
    </source>
</evidence>
<evidence type="ECO:0000259" key="13">
    <source>
        <dbReference type="PROSITE" id="PS51186"/>
    </source>
</evidence>
<reference evidence="14 15" key="1">
    <citation type="submission" date="2016-10" db="EMBL/GenBank/DDBJ databases">
        <title>Genome sequence of the basidiomycete white-rot fungus Trametes pubescens.</title>
        <authorList>
            <person name="Makela M.R."/>
            <person name="Granchi Z."/>
            <person name="Peng M."/>
            <person name="De Vries R.P."/>
            <person name="Grigoriev I."/>
            <person name="Riley R."/>
            <person name="Hilden K."/>
        </authorList>
    </citation>
    <scope>NUCLEOTIDE SEQUENCE [LARGE SCALE GENOMIC DNA]</scope>
    <source>
        <strain evidence="14 15">FBCC735</strain>
    </source>
</reference>
<proteinExistence type="inferred from homology"/>
<gene>
    <name evidence="14" type="ORF">TRAPUB_6387</name>
</gene>
<dbReference type="AlphaFoldDB" id="A0A1M2V642"/>
<feature type="domain" description="N-acetyltransferase" evidence="13">
    <location>
        <begin position="1"/>
        <end position="152"/>
    </location>
</feature>
<dbReference type="Gene3D" id="3.40.630.30">
    <property type="match status" value="1"/>
</dbReference>
<comment type="subcellular location">
    <subcellularLocation>
        <location evidence="2">Cytoplasm</location>
    </subcellularLocation>
    <subcellularLocation>
        <location evidence="1">Nucleus</location>
    </subcellularLocation>
</comment>
<keyword evidence="15" id="KW-1185">Reference proteome</keyword>
<dbReference type="InterPro" id="IPR016181">
    <property type="entry name" value="Acyl_CoA_acyltransferase"/>
</dbReference>
<evidence type="ECO:0000256" key="11">
    <source>
        <dbReference type="ARBA" id="ARBA00049524"/>
    </source>
</evidence>
<evidence type="ECO:0000256" key="4">
    <source>
        <dbReference type="ARBA" id="ARBA00012950"/>
    </source>
</evidence>
<dbReference type="InterPro" id="IPR000182">
    <property type="entry name" value="GNAT_dom"/>
</dbReference>
<dbReference type="PROSITE" id="PS51186">
    <property type="entry name" value="GNAT"/>
    <property type="match status" value="1"/>
</dbReference>
<evidence type="ECO:0000256" key="9">
    <source>
        <dbReference type="ARBA" id="ARBA00023315"/>
    </source>
</evidence>
<dbReference type="OrthoDB" id="424551at2759"/>
<keyword evidence="6" id="KW-0963">Cytoplasm</keyword>
<comment type="caution">
    <text evidence="14">The sequence shown here is derived from an EMBL/GenBank/DDBJ whole genome shotgun (WGS) entry which is preliminary data.</text>
</comment>
<evidence type="ECO:0000256" key="8">
    <source>
        <dbReference type="ARBA" id="ARBA00023242"/>
    </source>
</evidence>
<evidence type="ECO:0000256" key="6">
    <source>
        <dbReference type="ARBA" id="ARBA00022490"/>
    </source>
</evidence>
<feature type="compositionally biased region" description="Acidic residues" evidence="12">
    <location>
        <begin position="132"/>
        <end position="148"/>
    </location>
</feature>
<keyword evidence="7 14" id="KW-0808">Transferase</keyword>
<dbReference type="InterPro" id="IPR039949">
    <property type="entry name" value="NAA40"/>
</dbReference>
<dbReference type="GO" id="GO:0043998">
    <property type="term" value="F:histone H2A acetyltransferase activity"/>
    <property type="evidence" value="ECO:0007669"/>
    <property type="project" value="InterPro"/>
</dbReference>
<comment type="similarity">
    <text evidence="3">Belongs to the acetyltransferase family. NAA40 subfamily.</text>
</comment>
<dbReference type="OMA" id="HRNARFI"/>
<evidence type="ECO:0000256" key="1">
    <source>
        <dbReference type="ARBA" id="ARBA00004123"/>
    </source>
</evidence>
<comment type="catalytic activity">
    <reaction evidence="11">
        <text>N-terminal L-seryl-[histone H4] + acetyl-CoA = N-terminal N(alpha)-acetyl-L-seryl-[histone H4] + CoA + H(+)</text>
        <dbReference type="Rhea" id="RHEA:50596"/>
        <dbReference type="Rhea" id="RHEA-COMP:12740"/>
        <dbReference type="Rhea" id="RHEA-COMP:12743"/>
        <dbReference type="ChEBI" id="CHEBI:15378"/>
        <dbReference type="ChEBI" id="CHEBI:57287"/>
        <dbReference type="ChEBI" id="CHEBI:57288"/>
        <dbReference type="ChEBI" id="CHEBI:64738"/>
        <dbReference type="ChEBI" id="CHEBI:83690"/>
        <dbReference type="EC" id="2.3.1.257"/>
    </reaction>
</comment>
<feature type="region of interest" description="Disordered" evidence="12">
    <location>
        <begin position="120"/>
        <end position="148"/>
    </location>
</feature>
<evidence type="ECO:0000256" key="7">
    <source>
        <dbReference type="ARBA" id="ARBA00022679"/>
    </source>
</evidence>
<dbReference type="EMBL" id="MNAD01001636">
    <property type="protein sequence ID" value="OJT03044.1"/>
    <property type="molecule type" value="Genomic_DNA"/>
</dbReference>
<dbReference type="Proteomes" id="UP000184267">
    <property type="component" value="Unassembled WGS sequence"/>
</dbReference>
<keyword evidence="9" id="KW-0012">Acyltransferase</keyword>
<keyword evidence="8" id="KW-0539">Nucleus</keyword>
<evidence type="ECO:0000256" key="2">
    <source>
        <dbReference type="ARBA" id="ARBA00004496"/>
    </source>
</evidence>
<evidence type="ECO:0000313" key="15">
    <source>
        <dbReference type="Proteomes" id="UP000184267"/>
    </source>
</evidence>
<dbReference type="GO" id="GO:0005737">
    <property type="term" value="C:cytoplasm"/>
    <property type="evidence" value="ECO:0007669"/>
    <property type="project" value="UniProtKB-SubCell"/>
</dbReference>
<sequence length="159" mass="18137">MNRMGFSLEVEPSSFGWHPKPKRKELFHRNARFILIFDGESSQGATTLVAFAMFRFERDQGEDLLYCYELQVSGLFRSSGIGHFFVEKLTAIGKRWGMSKIMLTALKSNVAARRFYSKTGFQVDPSSPEYESTSEDGDSPDEDAEDESYDYEILSKALE</sequence>
<accession>A0A1M2V642</accession>
<organism evidence="14 15">
    <name type="scientific">Trametes pubescens</name>
    <name type="common">White-rot fungus</name>
    <dbReference type="NCBI Taxonomy" id="154538"/>
    <lineage>
        <taxon>Eukaryota</taxon>
        <taxon>Fungi</taxon>
        <taxon>Dikarya</taxon>
        <taxon>Basidiomycota</taxon>
        <taxon>Agaricomycotina</taxon>
        <taxon>Agaricomycetes</taxon>
        <taxon>Polyporales</taxon>
        <taxon>Polyporaceae</taxon>
        <taxon>Trametes</taxon>
    </lineage>
</organism>
<dbReference type="GO" id="GO:1990189">
    <property type="term" value="F:protein N-terminal-serine acetyltransferase activity"/>
    <property type="evidence" value="ECO:0007669"/>
    <property type="project" value="UniProtKB-EC"/>
</dbReference>
<dbReference type="GO" id="GO:0010485">
    <property type="term" value="F:histone H4 acetyltransferase activity"/>
    <property type="evidence" value="ECO:0007669"/>
    <property type="project" value="InterPro"/>
</dbReference>
<dbReference type="STRING" id="154538.A0A1M2V642"/>
<dbReference type="PANTHER" id="PTHR20531:SF1">
    <property type="entry name" value="N-ALPHA-ACETYLTRANSFERASE 40"/>
    <property type="match status" value="1"/>
</dbReference>